<dbReference type="Gene3D" id="3.30.160.70">
    <property type="entry name" value="Methylated DNA-protein cysteine methyltransferase domain"/>
    <property type="match status" value="1"/>
</dbReference>
<dbReference type="GO" id="GO:0003908">
    <property type="term" value="F:methylated-DNA-[protein]-cysteine S-methyltransferase activity"/>
    <property type="evidence" value="ECO:0007669"/>
    <property type="project" value="UniProtKB-EC"/>
</dbReference>
<keyword evidence="6" id="KW-0227">DNA damage</keyword>
<evidence type="ECO:0000313" key="12">
    <source>
        <dbReference type="Proteomes" id="UP000292927"/>
    </source>
</evidence>
<comment type="catalytic activity">
    <reaction evidence="8">
        <text>a 6-O-methyl-2'-deoxyguanosine in DNA + L-cysteinyl-[protein] = S-methyl-L-cysteinyl-[protein] + a 2'-deoxyguanosine in DNA</text>
        <dbReference type="Rhea" id="RHEA:24000"/>
        <dbReference type="Rhea" id="RHEA-COMP:10131"/>
        <dbReference type="Rhea" id="RHEA-COMP:10132"/>
        <dbReference type="Rhea" id="RHEA-COMP:11367"/>
        <dbReference type="Rhea" id="RHEA-COMP:11368"/>
        <dbReference type="ChEBI" id="CHEBI:29950"/>
        <dbReference type="ChEBI" id="CHEBI:82612"/>
        <dbReference type="ChEBI" id="CHEBI:85445"/>
        <dbReference type="ChEBI" id="CHEBI:85448"/>
        <dbReference type="EC" id="2.1.1.63"/>
    </reaction>
</comment>
<name>A0A4Q7PME1_9FIRM</name>
<keyword evidence="4 11" id="KW-0489">Methyltransferase</keyword>
<dbReference type="PANTHER" id="PTHR10815">
    <property type="entry name" value="METHYLATED-DNA--PROTEIN-CYSTEINE METHYLTRANSFERASE"/>
    <property type="match status" value="1"/>
</dbReference>
<evidence type="ECO:0000256" key="4">
    <source>
        <dbReference type="ARBA" id="ARBA00022603"/>
    </source>
</evidence>
<dbReference type="CDD" id="cd06445">
    <property type="entry name" value="ATase"/>
    <property type="match status" value="1"/>
</dbReference>
<dbReference type="Pfam" id="PF02870">
    <property type="entry name" value="Methyltransf_1N"/>
    <property type="match status" value="1"/>
</dbReference>
<evidence type="ECO:0000259" key="9">
    <source>
        <dbReference type="Pfam" id="PF01035"/>
    </source>
</evidence>
<keyword evidence="12" id="KW-1185">Reference proteome</keyword>
<evidence type="ECO:0000256" key="3">
    <source>
        <dbReference type="ARBA" id="ARBA00011918"/>
    </source>
</evidence>
<dbReference type="InterPro" id="IPR008332">
    <property type="entry name" value="MethylG_MeTrfase_N"/>
</dbReference>
<dbReference type="GO" id="GO:0006281">
    <property type="term" value="P:DNA repair"/>
    <property type="evidence" value="ECO:0007669"/>
    <property type="project" value="UniProtKB-KW"/>
</dbReference>
<evidence type="ECO:0000256" key="7">
    <source>
        <dbReference type="ARBA" id="ARBA00023204"/>
    </source>
</evidence>
<comment type="catalytic activity">
    <reaction evidence="1">
        <text>a 4-O-methyl-thymidine in DNA + L-cysteinyl-[protein] = a thymidine in DNA + S-methyl-L-cysteinyl-[protein]</text>
        <dbReference type="Rhea" id="RHEA:53428"/>
        <dbReference type="Rhea" id="RHEA-COMP:10131"/>
        <dbReference type="Rhea" id="RHEA-COMP:10132"/>
        <dbReference type="Rhea" id="RHEA-COMP:13555"/>
        <dbReference type="Rhea" id="RHEA-COMP:13556"/>
        <dbReference type="ChEBI" id="CHEBI:29950"/>
        <dbReference type="ChEBI" id="CHEBI:82612"/>
        <dbReference type="ChEBI" id="CHEBI:137386"/>
        <dbReference type="ChEBI" id="CHEBI:137387"/>
        <dbReference type="EC" id="2.1.1.63"/>
    </reaction>
</comment>
<gene>
    <name evidence="11" type="ORF">EV209_1498</name>
</gene>
<dbReference type="InterPro" id="IPR014048">
    <property type="entry name" value="MethylDNA_cys_MeTrfase_DNA-bd"/>
</dbReference>
<feature type="domain" description="Methylguanine DNA methyltransferase ribonuclease-like" evidence="10">
    <location>
        <begin position="3"/>
        <end position="69"/>
    </location>
</feature>
<comment type="similarity">
    <text evidence="2">Belongs to the MGMT family.</text>
</comment>
<reference evidence="11 12" key="1">
    <citation type="submission" date="2019-02" db="EMBL/GenBank/DDBJ databases">
        <title>Genomic Encyclopedia of Type Strains, Phase IV (KMG-IV): sequencing the most valuable type-strain genomes for metagenomic binning, comparative biology and taxonomic classification.</title>
        <authorList>
            <person name="Goeker M."/>
        </authorList>
    </citation>
    <scope>NUCLEOTIDE SEQUENCE [LARGE SCALE GENOMIC DNA]</scope>
    <source>
        <strain evidence="11 12">DSM 29486</strain>
    </source>
</reference>
<dbReference type="EC" id="2.1.1.63" evidence="3"/>
<dbReference type="SUPFAM" id="SSF46767">
    <property type="entry name" value="Methylated DNA-protein cysteine methyltransferase, C-terminal domain"/>
    <property type="match status" value="1"/>
</dbReference>
<proteinExistence type="inferred from homology"/>
<dbReference type="AlphaFoldDB" id="A0A4Q7PME1"/>
<dbReference type="GO" id="GO:0032259">
    <property type="term" value="P:methylation"/>
    <property type="evidence" value="ECO:0007669"/>
    <property type="project" value="UniProtKB-KW"/>
</dbReference>
<dbReference type="InterPro" id="IPR001497">
    <property type="entry name" value="MethylDNA_cys_MeTrfase_AS"/>
</dbReference>
<dbReference type="InterPro" id="IPR036217">
    <property type="entry name" value="MethylDNA_cys_MeTrfase_DNAb"/>
</dbReference>
<dbReference type="PANTHER" id="PTHR10815:SF5">
    <property type="entry name" value="METHYLATED-DNA--PROTEIN-CYSTEINE METHYLTRANSFERASE"/>
    <property type="match status" value="1"/>
</dbReference>
<dbReference type="OrthoDB" id="9802228at2"/>
<evidence type="ECO:0000259" key="10">
    <source>
        <dbReference type="Pfam" id="PF02870"/>
    </source>
</evidence>
<evidence type="ECO:0000256" key="5">
    <source>
        <dbReference type="ARBA" id="ARBA00022679"/>
    </source>
</evidence>
<evidence type="ECO:0000256" key="6">
    <source>
        <dbReference type="ARBA" id="ARBA00022763"/>
    </source>
</evidence>
<evidence type="ECO:0000256" key="1">
    <source>
        <dbReference type="ARBA" id="ARBA00001286"/>
    </source>
</evidence>
<dbReference type="Gene3D" id="1.10.10.10">
    <property type="entry name" value="Winged helix-like DNA-binding domain superfamily/Winged helix DNA-binding domain"/>
    <property type="match status" value="1"/>
</dbReference>
<dbReference type="FunFam" id="1.10.10.10:FF:000214">
    <property type="entry name" value="Methylated-DNA--protein-cysteine methyltransferase"/>
    <property type="match status" value="1"/>
</dbReference>
<dbReference type="EMBL" id="SGXF01000002">
    <property type="protein sequence ID" value="RZT01060.1"/>
    <property type="molecule type" value="Genomic_DNA"/>
</dbReference>
<dbReference type="SUPFAM" id="SSF53155">
    <property type="entry name" value="Methylated DNA-protein cysteine methyltransferase domain"/>
    <property type="match status" value="1"/>
</dbReference>
<keyword evidence="5 11" id="KW-0808">Transferase</keyword>
<feature type="domain" description="Methylated-DNA-[protein]-cysteine S-methyltransferase DNA binding" evidence="9">
    <location>
        <begin position="80"/>
        <end position="164"/>
    </location>
</feature>
<dbReference type="InterPro" id="IPR036388">
    <property type="entry name" value="WH-like_DNA-bd_sf"/>
</dbReference>
<organism evidence="11 12">
    <name type="scientific">Cuneatibacter caecimuris</name>
    <dbReference type="NCBI Taxonomy" id="1796618"/>
    <lineage>
        <taxon>Bacteria</taxon>
        <taxon>Bacillati</taxon>
        <taxon>Bacillota</taxon>
        <taxon>Clostridia</taxon>
        <taxon>Lachnospirales</taxon>
        <taxon>Lachnospiraceae</taxon>
        <taxon>Cuneatibacter</taxon>
    </lineage>
</organism>
<evidence type="ECO:0000256" key="8">
    <source>
        <dbReference type="ARBA" id="ARBA00049348"/>
    </source>
</evidence>
<dbReference type="Pfam" id="PF01035">
    <property type="entry name" value="DNA_binding_1"/>
    <property type="match status" value="1"/>
</dbReference>
<dbReference type="InterPro" id="IPR036631">
    <property type="entry name" value="MGMT_N_sf"/>
</dbReference>
<protein>
    <recommendedName>
        <fullName evidence="3">methylated-DNA--[protein]-cysteine S-methyltransferase</fullName>
        <ecNumber evidence="3">2.1.1.63</ecNumber>
    </recommendedName>
</protein>
<keyword evidence="7" id="KW-0234">DNA repair</keyword>
<comment type="caution">
    <text evidence="11">The sequence shown here is derived from an EMBL/GenBank/DDBJ whole genome shotgun (WGS) entry which is preliminary data.</text>
</comment>
<accession>A0A4Q7PME1</accession>
<dbReference type="Proteomes" id="UP000292927">
    <property type="component" value="Unassembled WGS sequence"/>
</dbReference>
<dbReference type="PROSITE" id="PS00374">
    <property type="entry name" value="MGMT"/>
    <property type="match status" value="1"/>
</dbReference>
<sequence length="179" mass="20318">MKYKYYYKTPDGFSDIWMNSDGEFLTGLWFEGSRDAAKHCIDCAEKLLPVFEDTMKWLDLYFEGKKPDFVPKYKIENLTDFRKEVMEYMLSIPYGETLTYGDIAGDIAKKRGIEKMSSRAVGGAVGWNPICLIVPCHRVVGSNRSLTGYGGGIKNKIALLKLEQNDMDKFIIPKKGTAL</sequence>
<dbReference type="RefSeq" id="WP_130434613.1">
    <property type="nucleotide sequence ID" value="NZ_SGXF01000002.1"/>
</dbReference>
<evidence type="ECO:0000256" key="2">
    <source>
        <dbReference type="ARBA" id="ARBA00008711"/>
    </source>
</evidence>
<evidence type="ECO:0000313" key="11">
    <source>
        <dbReference type="EMBL" id="RZT01060.1"/>
    </source>
</evidence>
<dbReference type="NCBIfam" id="TIGR00589">
    <property type="entry name" value="ogt"/>
    <property type="match status" value="1"/>
</dbReference>